<name>A0ABY6B5B2_9BURK</name>
<dbReference type="InterPro" id="IPR003594">
    <property type="entry name" value="HATPase_dom"/>
</dbReference>
<accession>A0ABY6B5B2</accession>
<gene>
    <name evidence="2" type="ORF">N4261_12100</name>
</gene>
<evidence type="ECO:0000313" key="3">
    <source>
        <dbReference type="Proteomes" id="UP001064933"/>
    </source>
</evidence>
<dbReference type="Proteomes" id="UP001064933">
    <property type="component" value="Chromosome"/>
</dbReference>
<proteinExistence type="predicted"/>
<dbReference type="CDD" id="cd16934">
    <property type="entry name" value="HATPase_RsbT-like"/>
    <property type="match status" value="1"/>
</dbReference>
<dbReference type="RefSeq" id="WP_261760380.1">
    <property type="nucleotide sequence ID" value="NZ_CP104562.2"/>
</dbReference>
<dbReference type="Pfam" id="PF02518">
    <property type="entry name" value="HATPase_c"/>
    <property type="match status" value="1"/>
</dbReference>
<feature type="domain" description="Histidine kinase/HSP90-like ATPase" evidence="1">
    <location>
        <begin position="41"/>
        <end position="135"/>
    </location>
</feature>
<dbReference type="EMBL" id="CP104562">
    <property type="protein sequence ID" value="UXH80563.1"/>
    <property type="molecule type" value="Genomic_DNA"/>
</dbReference>
<dbReference type="Gene3D" id="3.30.565.10">
    <property type="entry name" value="Histidine kinase-like ATPase, C-terminal domain"/>
    <property type="match status" value="1"/>
</dbReference>
<keyword evidence="3" id="KW-1185">Reference proteome</keyword>
<dbReference type="InterPro" id="IPR036890">
    <property type="entry name" value="HATPase_C_sf"/>
</dbReference>
<evidence type="ECO:0000313" key="2">
    <source>
        <dbReference type="EMBL" id="UXH80563.1"/>
    </source>
</evidence>
<sequence>MPTPADAPGDGRLPIRSEPDIVLARQQVRRLTQALKFSLVDQTKMITAASELSRNTLIYGGGGDMVWKLVHQGVRSGLRLDFIDQGPGIPDLDLALKDGWTSGNGMGMGLSGSKRLVNDFEIDTGPGRGTRVSITRWK</sequence>
<dbReference type="SUPFAM" id="SSF55874">
    <property type="entry name" value="ATPase domain of HSP90 chaperone/DNA topoisomerase II/histidine kinase"/>
    <property type="match status" value="1"/>
</dbReference>
<reference evidence="2" key="1">
    <citation type="submission" date="2022-10" db="EMBL/GenBank/DDBJ databases">
        <title>Characterization and whole genome sequencing of a new Roseateles species, isolated from fresh water.</title>
        <authorList>
            <person name="Guliayeva D.Y."/>
            <person name="Akhremchuk A.E."/>
            <person name="Sikolenko M.A."/>
            <person name="Valentovich L.N."/>
            <person name="Sidarenka A.V."/>
        </authorList>
    </citation>
    <scope>NUCLEOTIDE SEQUENCE</scope>
    <source>
        <strain evidence="2">BIM B-1768</strain>
    </source>
</reference>
<evidence type="ECO:0000259" key="1">
    <source>
        <dbReference type="Pfam" id="PF02518"/>
    </source>
</evidence>
<protein>
    <submittedName>
        <fullName evidence="2">Anti-sigma regulatory factor</fullName>
    </submittedName>
</protein>
<organism evidence="2 3">
    <name type="scientific">Roseateles amylovorans</name>
    <dbReference type="NCBI Taxonomy" id="2978473"/>
    <lineage>
        <taxon>Bacteria</taxon>
        <taxon>Pseudomonadati</taxon>
        <taxon>Pseudomonadota</taxon>
        <taxon>Betaproteobacteria</taxon>
        <taxon>Burkholderiales</taxon>
        <taxon>Sphaerotilaceae</taxon>
        <taxon>Roseateles</taxon>
    </lineage>
</organism>